<dbReference type="PANTHER" id="PTHR43842">
    <property type="entry name" value="PROPIONYL-COA CARBOXYLASE BETA CHAIN"/>
    <property type="match status" value="1"/>
</dbReference>
<reference evidence="3" key="1">
    <citation type="submission" date="2021-01" db="EMBL/GenBank/DDBJ databases">
        <title>Genomic Encyclopedia of Type Strains, Phase IV (KMG-IV): sequencing the most valuable type-strain genomes for metagenomic binning, comparative biology and taxonomic classification.</title>
        <authorList>
            <person name="Goeker M."/>
        </authorList>
    </citation>
    <scope>NUCLEOTIDE SEQUENCE</scope>
    <source>
        <strain evidence="3">DSM 21943</strain>
    </source>
</reference>
<protein>
    <submittedName>
        <fullName evidence="3">Propionyl-CoA carboxylase beta chain</fullName>
        <ecNumber evidence="3">6.4.1.3</ecNumber>
    </submittedName>
</protein>
<dbReference type="GO" id="GO:0004658">
    <property type="term" value="F:propionyl-CoA carboxylase activity"/>
    <property type="evidence" value="ECO:0007669"/>
    <property type="project" value="UniProtKB-EC"/>
</dbReference>
<dbReference type="RefSeq" id="WP_204465838.1">
    <property type="nucleotide sequence ID" value="NZ_JAFBCV010000004.1"/>
</dbReference>
<dbReference type="Pfam" id="PF01039">
    <property type="entry name" value="Carboxyl_trans"/>
    <property type="match status" value="1"/>
</dbReference>
<keyword evidence="3" id="KW-0436">Ligase</keyword>
<proteinExistence type="predicted"/>
<comment type="caution">
    <text evidence="3">The sequence shown here is derived from an EMBL/GenBank/DDBJ whole genome shotgun (WGS) entry which is preliminary data.</text>
</comment>
<dbReference type="PROSITE" id="PS50989">
    <property type="entry name" value="COA_CT_CTER"/>
    <property type="match status" value="1"/>
</dbReference>
<dbReference type="PANTHER" id="PTHR43842:SF2">
    <property type="entry name" value="PROPIONYL-COA CARBOXYLASE BETA CHAIN, MITOCHONDRIAL"/>
    <property type="match status" value="1"/>
</dbReference>
<dbReference type="PROSITE" id="PS50980">
    <property type="entry name" value="COA_CT_NTER"/>
    <property type="match status" value="1"/>
</dbReference>
<dbReference type="InterPro" id="IPR051047">
    <property type="entry name" value="AccD/PCCB"/>
</dbReference>
<dbReference type="Proteomes" id="UP001179280">
    <property type="component" value="Unassembled WGS sequence"/>
</dbReference>
<feature type="domain" description="CoA carboxyltransferase C-terminal" evidence="2">
    <location>
        <begin position="249"/>
        <end position="490"/>
    </location>
</feature>
<dbReference type="EC" id="6.4.1.3" evidence="3"/>
<feature type="domain" description="CoA carboxyltransferase N-terminal" evidence="1">
    <location>
        <begin position="3"/>
        <end position="251"/>
    </location>
</feature>
<sequence>MNQKDGNSAFQERLKRIGQGGGEARLQKQHALGKMSARERINQLLDRDSFVEHQRFAVGANGLPGDGVITGFGKINQMDVCLYAQDFTVFGGTLGMAHAKKICAIMDLAVEMNTPIIGLIDSGGARIQEGIDALNGYGELFKRNARYSGLIPQLSIILGPCAGGAAYSPALTDAIFMVEEISQLFITGPKVLQAISGEEVSVEELGGYRVHAHKSGVAHFVAQTETEAFQQVAQFLSYLPMNLQKKLSLQENPKEISTCLPLDDRSVYNVKDVIDCIADQQSFFEMGKSFARNLVTGFIRLNGKSVGVIANNPIHLAGCIDIDASDKCARFVRFCDCFNIPLLVLEDVSGFIPGSEQENRGLLRHGAKIIYAFVEATVPKVTVILRKAYGGAFVAMNSKAIGADFVFAWPSAKIAVMGSSGASSVLQNKESGSTKDDQAQSSPLLSAEKGLIDDVILPEETRKILISTYLLIDKKRKALGTFRKHGNMPL</sequence>
<dbReference type="InterPro" id="IPR029045">
    <property type="entry name" value="ClpP/crotonase-like_dom_sf"/>
</dbReference>
<dbReference type="InterPro" id="IPR034733">
    <property type="entry name" value="AcCoA_carboxyl_beta"/>
</dbReference>
<keyword evidence="4" id="KW-1185">Reference proteome</keyword>
<gene>
    <name evidence="3" type="ORF">JOC54_001870</name>
</gene>
<dbReference type="InterPro" id="IPR011762">
    <property type="entry name" value="COA_CT_N"/>
</dbReference>
<evidence type="ECO:0000259" key="2">
    <source>
        <dbReference type="PROSITE" id="PS50989"/>
    </source>
</evidence>
<accession>A0ABS2SVX3</accession>
<evidence type="ECO:0000313" key="3">
    <source>
        <dbReference type="EMBL" id="MBM7838614.1"/>
    </source>
</evidence>
<name>A0ABS2SVX3_9BACI</name>
<evidence type="ECO:0000259" key="1">
    <source>
        <dbReference type="PROSITE" id="PS50980"/>
    </source>
</evidence>
<dbReference type="SUPFAM" id="SSF52096">
    <property type="entry name" value="ClpP/crotonase"/>
    <property type="match status" value="2"/>
</dbReference>
<dbReference type="InterPro" id="IPR011763">
    <property type="entry name" value="COA_CT_C"/>
</dbReference>
<dbReference type="EMBL" id="JAFBCV010000004">
    <property type="protein sequence ID" value="MBM7838614.1"/>
    <property type="molecule type" value="Genomic_DNA"/>
</dbReference>
<dbReference type="Gene3D" id="3.90.226.10">
    <property type="entry name" value="2-enoyl-CoA Hydratase, Chain A, domain 1"/>
    <property type="match status" value="2"/>
</dbReference>
<organism evidence="3 4">
    <name type="scientific">Shouchella xiaoxiensis</name>
    <dbReference type="NCBI Taxonomy" id="766895"/>
    <lineage>
        <taxon>Bacteria</taxon>
        <taxon>Bacillati</taxon>
        <taxon>Bacillota</taxon>
        <taxon>Bacilli</taxon>
        <taxon>Bacillales</taxon>
        <taxon>Bacillaceae</taxon>
        <taxon>Shouchella</taxon>
    </lineage>
</organism>
<evidence type="ECO:0000313" key="4">
    <source>
        <dbReference type="Proteomes" id="UP001179280"/>
    </source>
</evidence>